<dbReference type="PROSITE" id="PS50011">
    <property type="entry name" value="PROTEIN_KINASE_DOM"/>
    <property type="match status" value="1"/>
</dbReference>
<comment type="caution">
    <text evidence="7">The sequence shown here is derived from an EMBL/GenBank/DDBJ whole genome shotgun (WGS) entry which is preliminary data.</text>
</comment>
<evidence type="ECO:0000256" key="4">
    <source>
        <dbReference type="RuleBase" id="RU000304"/>
    </source>
</evidence>
<comment type="similarity">
    <text evidence="4">Belongs to the protein kinase superfamily.</text>
</comment>
<dbReference type="GO" id="GO:0004674">
    <property type="term" value="F:protein serine/threonine kinase activity"/>
    <property type="evidence" value="ECO:0007669"/>
    <property type="project" value="UniProtKB-KW"/>
</dbReference>
<dbReference type="Pfam" id="PF00169">
    <property type="entry name" value="PH"/>
    <property type="match status" value="1"/>
</dbReference>
<dbReference type="InterPro" id="IPR008271">
    <property type="entry name" value="Ser/Thr_kinase_AS"/>
</dbReference>
<dbReference type="EMBL" id="CAJZBQ010000063">
    <property type="protein sequence ID" value="CAG9335838.1"/>
    <property type="molecule type" value="Genomic_DNA"/>
</dbReference>
<dbReference type="Pfam" id="PF00069">
    <property type="entry name" value="Pkinase"/>
    <property type="match status" value="1"/>
</dbReference>
<dbReference type="SMART" id="SM00220">
    <property type="entry name" value="S_TKc"/>
    <property type="match status" value="1"/>
</dbReference>
<evidence type="ECO:0000313" key="7">
    <source>
        <dbReference type="EMBL" id="CAG9335838.1"/>
    </source>
</evidence>
<feature type="domain" description="PH" evidence="5">
    <location>
        <begin position="30"/>
        <end position="125"/>
    </location>
</feature>
<proteinExistence type="inferred from homology"/>
<dbReference type="InterPro" id="IPR011993">
    <property type="entry name" value="PH-like_dom_sf"/>
</dbReference>
<sequence>MLSMFASVDQQEEPSFWNSLEKPSNPTKSSVHIKGTLIELTSTEKLKERFFCLSQFSLLRSKNESSPFKKSSSLKWKIIEPFVEEGNSEQKYGFRISQGDICRHFYTKSSEELDQWLIHLSKIGIMTDIKNDYTFKKVLGTGSFAHVYLAVDVENSQEYAIKSIQKALIQSKSNFMALVNEIDILRNLNHPAITKLHKVYESPHHIHLVLDYAPGGDLLHRILNKGPFSEEKAAKLIKNILKVLEYLDSKNIAHRDIKLENILMMSDDNDNKIKITDFGLASLTNIELTQNCGSPGYVAPEILKKKPYGSKVDVFSVGVVLYIILSGRAPFAGKNPRETLIKNRDCTILFYDEYWKNISRQAINAVLYLTRSQPKIRPTAKEALEHEWFLKHCEDVKISLRKTSSAANIFNAASASPKPTQVVLQEMSRQRRSSCLANGGRGESQVDFTTRRMSCFLNNTKGDNPTEFSTRNIPAHNHIYIKNAVEIPTDEKKDTKKI</sequence>
<evidence type="ECO:0000256" key="2">
    <source>
        <dbReference type="ARBA" id="ARBA00022840"/>
    </source>
</evidence>
<dbReference type="PROSITE" id="PS50003">
    <property type="entry name" value="PH_DOMAIN"/>
    <property type="match status" value="1"/>
</dbReference>
<feature type="binding site" evidence="3">
    <location>
        <position position="162"/>
    </location>
    <ligand>
        <name>ATP</name>
        <dbReference type="ChEBI" id="CHEBI:30616"/>
    </ligand>
</feature>
<dbReference type="InterPro" id="IPR000719">
    <property type="entry name" value="Prot_kinase_dom"/>
</dbReference>
<protein>
    <recommendedName>
        <fullName evidence="9">Protein kinase domain-containing protein</fullName>
    </recommendedName>
</protein>
<dbReference type="AlphaFoldDB" id="A0AAU9KDP5"/>
<dbReference type="PROSITE" id="PS00107">
    <property type="entry name" value="PROTEIN_KINASE_ATP"/>
    <property type="match status" value="1"/>
</dbReference>
<dbReference type="Gene3D" id="1.10.510.10">
    <property type="entry name" value="Transferase(Phosphotransferase) domain 1"/>
    <property type="match status" value="1"/>
</dbReference>
<dbReference type="Gene3D" id="2.30.29.30">
    <property type="entry name" value="Pleckstrin-homology domain (PH domain)/Phosphotyrosine-binding domain (PTB)"/>
    <property type="match status" value="1"/>
</dbReference>
<accession>A0AAU9KDP5</accession>
<keyword evidence="2 3" id="KW-0067">ATP-binding</keyword>
<keyword evidence="1 3" id="KW-0547">Nucleotide-binding</keyword>
<evidence type="ECO:0000259" key="5">
    <source>
        <dbReference type="PROSITE" id="PS50003"/>
    </source>
</evidence>
<evidence type="ECO:0000256" key="3">
    <source>
        <dbReference type="PROSITE-ProRule" id="PRU10141"/>
    </source>
</evidence>
<dbReference type="InterPro" id="IPR011009">
    <property type="entry name" value="Kinase-like_dom_sf"/>
</dbReference>
<dbReference type="PANTHER" id="PTHR24347">
    <property type="entry name" value="SERINE/THREONINE-PROTEIN KINASE"/>
    <property type="match status" value="1"/>
</dbReference>
<feature type="domain" description="Protein kinase" evidence="6">
    <location>
        <begin position="133"/>
        <end position="389"/>
    </location>
</feature>
<dbReference type="InterPro" id="IPR001849">
    <property type="entry name" value="PH_domain"/>
</dbReference>
<dbReference type="Proteomes" id="UP001162131">
    <property type="component" value="Unassembled WGS sequence"/>
</dbReference>
<keyword evidence="8" id="KW-1185">Reference proteome</keyword>
<dbReference type="FunFam" id="1.10.510.10:FF:000945">
    <property type="entry name" value="Uncharacterized protein"/>
    <property type="match status" value="1"/>
</dbReference>
<dbReference type="CDD" id="cd05117">
    <property type="entry name" value="STKc_CAMK"/>
    <property type="match status" value="1"/>
</dbReference>
<dbReference type="PROSITE" id="PS00108">
    <property type="entry name" value="PROTEIN_KINASE_ST"/>
    <property type="match status" value="1"/>
</dbReference>
<evidence type="ECO:0000256" key="1">
    <source>
        <dbReference type="ARBA" id="ARBA00022741"/>
    </source>
</evidence>
<dbReference type="SUPFAM" id="SSF50729">
    <property type="entry name" value="PH domain-like"/>
    <property type="match status" value="1"/>
</dbReference>
<evidence type="ECO:0008006" key="9">
    <source>
        <dbReference type="Google" id="ProtNLM"/>
    </source>
</evidence>
<organism evidence="7 8">
    <name type="scientific">Blepharisma stoltei</name>
    <dbReference type="NCBI Taxonomy" id="1481888"/>
    <lineage>
        <taxon>Eukaryota</taxon>
        <taxon>Sar</taxon>
        <taxon>Alveolata</taxon>
        <taxon>Ciliophora</taxon>
        <taxon>Postciliodesmatophora</taxon>
        <taxon>Heterotrichea</taxon>
        <taxon>Heterotrichida</taxon>
        <taxon>Blepharismidae</taxon>
        <taxon>Blepharisma</taxon>
    </lineage>
</organism>
<keyword evidence="4" id="KW-0418">Kinase</keyword>
<keyword evidence="4" id="KW-0723">Serine/threonine-protein kinase</keyword>
<dbReference type="SUPFAM" id="SSF56112">
    <property type="entry name" value="Protein kinase-like (PK-like)"/>
    <property type="match status" value="1"/>
</dbReference>
<evidence type="ECO:0000259" key="6">
    <source>
        <dbReference type="PROSITE" id="PS50011"/>
    </source>
</evidence>
<evidence type="ECO:0000313" key="8">
    <source>
        <dbReference type="Proteomes" id="UP001162131"/>
    </source>
</evidence>
<dbReference type="InterPro" id="IPR017441">
    <property type="entry name" value="Protein_kinase_ATP_BS"/>
</dbReference>
<dbReference type="FunFam" id="3.30.200.20:FF:000042">
    <property type="entry name" value="Aurora kinase A"/>
    <property type="match status" value="1"/>
</dbReference>
<gene>
    <name evidence="7" type="ORF">BSTOLATCC_MIC65158</name>
</gene>
<name>A0AAU9KDP5_9CILI</name>
<dbReference type="SMART" id="SM00233">
    <property type="entry name" value="PH"/>
    <property type="match status" value="1"/>
</dbReference>
<dbReference type="GO" id="GO:0005524">
    <property type="term" value="F:ATP binding"/>
    <property type="evidence" value="ECO:0007669"/>
    <property type="project" value="UniProtKB-UniRule"/>
</dbReference>
<reference evidence="7" key="1">
    <citation type="submission" date="2021-09" db="EMBL/GenBank/DDBJ databases">
        <authorList>
            <consortium name="AG Swart"/>
            <person name="Singh M."/>
            <person name="Singh A."/>
            <person name="Seah K."/>
            <person name="Emmerich C."/>
        </authorList>
    </citation>
    <scope>NUCLEOTIDE SEQUENCE</scope>
    <source>
        <strain evidence="7">ATCC30299</strain>
    </source>
</reference>
<keyword evidence="4" id="KW-0808">Transferase</keyword>